<dbReference type="GO" id="GO:0005829">
    <property type="term" value="C:cytosol"/>
    <property type="evidence" value="ECO:0007669"/>
    <property type="project" value="TreeGrafter"/>
</dbReference>
<dbReference type="OrthoDB" id="9766717at2"/>
<comment type="similarity">
    <text evidence="2 6">Belongs to the carbamate kinase family.</text>
</comment>
<dbReference type="PRINTS" id="PR01469">
    <property type="entry name" value="CARBMTKINASE"/>
</dbReference>
<dbReference type="CDD" id="cd04235">
    <property type="entry name" value="AAK_CK"/>
    <property type="match status" value="1"/>
</dbReference>
<evidence type="ECO:0000256" key="4">
    <source>
        <dbReference type="ARBA" id="ARBA00022777"/>
    </source>
</evidence>
<dbReference type="InterPro" id="IPR036393">
    <property type="entry name" value="AceGlu_kinase-like_sf"/>
</dbReference>
<dbReference type="PANTHER" id="PTHR30409">
    <property type="entry name" value="CARBAMATE KINASE"/>
    <property type="match status" value="1"/>
</dbReference>
<dbReference type="Gene3D" id="3.40.1160.10">
    <property type="entry name" value="Acetylglutamate kinase-like"/>
    <property type="match status" value="1"/>
</dbReference>
<dbReference type="InterPro" id="IPR001048">
    <property type="entry name" value="Asp/Glu/Uridylate_kinase"/>
</dbReference>
<comment type="pathway">
    <text evidence="1">Amino-acid degradation; L-arginine degradation via ADI pathway.</text>
</comment>
<organism evidence="8 9">
    <name type="scientific">Shimia haliotis</name>
    <dbReference type="NCBI Taxonomy" id="1280847"/>
    <lineage>
        <taxon>Bacteria</taxon>
        <taxon>Pseudomonadati</taxon>
        <taxon>Pseudomonadota</taxon>
        <taxon>Alphaproteobacteria</taxon>
        <taxon>Rhodobacterales</taxon>
        <taxon>Roseobacteraceae</taxon>
    </lineage>
</organism>
<dbReference type="SUPFAM" id="SSF53633">
    <property type="entry name" value="Carbamate kinase-like"/>
    <property type="match status" value="1"/>
</dbReference>
<accession>A0A1I4GHM2</accession>
<dbReference type="FunFam" id="3.40.1160.10:FF:000007">
    <property type="entry name" value="Carbamate kinase"/>
    <property type="match status" value="1"/>
</dbReference>
<evidence type="ECO:0000259" key="7">
    <source>
        <dbReference type="Pfam" id="PF00696"/>
    </source>
</evidence>
<evidence type="ECO:0000256" key="2">
    <source>
        <dbReference type="ARBA" id="ARBA00011066"/>
    </source>
</evidence>
<sequence length="309" mass="32920">MRIVVALGGNALLQRGQAMTAENQMENIRKAAQSLAKLAETNEVVIAHGNGPQVGLLALQASAYTDVDAYPLDVLGAESVGQIGYMLEQQVGNLLPVDQKFATLLTQIEVDPTDPAFQNPTKFIGPVYSKEQADKLAAEKGYEFKADGEYFRRVVASPLPKRIFEVETIKLLIENGALVICAGGGGIPTAYAEDGTLHGVEAVIDKDRAAALLAREINADALMILTDVDSVYLNWGTDEQAAIRKVSPNEFAKFDFPDGSMGPKVEAACEFSRATGGNALIGNLEDAVAMLEGTAGTTVTSRCQETELV</sequence>
<feature type="domain" description="Aspartate/glutamate/uridylate kinase" evidence="7">
    <location>
        <begin position="1"/>
        <end position="283"/>
    </location>
</feature>
<evidence type="ECO:0000256" key="6">
    <source>
        <dbReference type="PIRNR" id="PIRNR000723"/>
    </source>
</evidence>
<dbReference type="PANTHER" id="PTHR30409:SF1">
    <property type="entry name" value="CARBAMATE KINASE-RELATED"/>
    <property type="match status" value="1"/>
</dbReference>
<keyword evidence="3 6" id="KW-0808">Transferase</keyword>
<evidence type="ECO:0000313" key="8">
    <source>
        <dbReference type="EMBL" id="SFL28626.1"/>
    </source>
</evidence>
<dbReference type="GO" id="GO:0008804">
    <property type="term" value="F:carbamate kinase activity"/>
    <property type="evidence" value="ECO:0007669"/>
    <property type="project" value="UniProtKB-UniRule"/>
</dbReference>
<evidence type="ECO:0000256" key="3">
    <source>
        <dbReference type="ARBA" id="ARBA00022679"/>
    </source>
</evidence>
<dbReference type="GO" id="GO:0019546">
    <property type="term" value="P:L-arginine deiminase pathway"/>
    <property type="evidence" value="ECO:0007669"/>
    <property type="project" value="TreeGrafter"/>
</dbReference>
<keyword evidence="4 6" id="KW-0418">Kinase</keyword>
<dbReference type="Pfam" id="PF00696">
    <property type="entry name" value="AA_kinase"/>
    <property type="match status" value="1"/>
</dbReference>
<dbReference type="EMBL" id="FOSZ01000008">
    <property type="protein sequence ID" value="SFL28626.1"/>
    <property type="molecule type" value="Genomic_DNA"/>
</dbReference>
<proteinExistence type="inferred from homology"/>
<evidence type="ECO:0000313" key="9">
    <source>
        <dbReference type="Proteomes" id="UP000198851"/>
    </source>
</evidence>
<dbReference type="Proteomes" id="UP000198851">
    <property type="component" value="Unassembled WGS sequence"/>
</dbReference>
<name>A0A1I4GHM2_9RHOB</name>
<gene>
    <name evidence="8" type="ORF">SAMN04488036_108126</name>
</gene>
<dbReference type="InterPro" id="IPR003964">
    <property type="entry name" value="Carb_kinase"/>
</dbReference>
<dbReference type="NCBIfam" id="NF009008">
    <property type="entry name" value="PRK12354.1"/>
    <property type="match status" value="1"/>
</dbReference>
<keyword evidence="9" id="KW-1185">Reference proteome</keyword>
<dbReference type="NCBIfam" id="TIGR00746">
    <property type="entry name" value="arcC"/>
    <property type="match status" value="1"/>
</dbReference>
<dbReference type="RefSeq" id="WP_093325403.1">
    <property type="nucleotide sequence ID" value="NZ_FOSZ01000008.1"/>
</dbReference>
<reference evidence="9" key="1">
    <citation type="submission" date="2016-10" db="EMBL/GenBank/DDBJ databases">
        <authorList>
            <person name="Varghese N."/>
            <person name="Submissions S."/>
        </authorList>
    </citation>
    <scope>NUCLEOTIDE SEQUENCE [LARGE SCALE GENOMIC DNA]</scope>
    <source>
        <strain evidence="9">DSM 28453</strain>
    </source>
</reference>
<evidence type="ECO:0000256" key="5">
    <source>
        <dbReference type="NCBIfam" id="TIGR00746"/>
    </source>
</evidence>
<dbReference type="PIRSF" id="PIRSF000723">
    <property type="entry name" value="Carbamate_kin"/>
    <property type="match status" value="1"/>
</dbReference>
<protein>
    <recommendedName>
        <fullName evidence="5 6">Carbamate kinase</fullName>
    </recommendedName>
</protein>
<evidence type="ECO:0000256" key="1">
    <source>
        <dbReference type="ARBA" id="ARBA00004850"/>
    </source>
</evidence>
<dbReference type="AlphaFoldDB" id="A0A1I4GHM2"/>
<dbReference type="STRING" id="1280847.SAMN04488036_108126"/>